<evidence type="ECO:0000313" key="3">
    <source>
        <dbReference type="Proteomes" id="UP000295351"/>
    </source>
</evidence>
<dbReference type="RefSeq" id="WP_133032937.1">
    <property type="nucleotide sequence ID" value="NZ_BAABEI010000012.1"/>
</dbReference>
<keyword evidence="1" id="KW-0732">Signal</keyword>
<accession>A0A4R2D3B9</accession>
<protein>
    <submittedName>
        <fullName evidence="2">Uncharacterized protein</fullName>
    </submittedName>
</protein>
<dbReference type="Proteomes" id="UP000295351">
    <property type="component" value="Unassembled WGS sequence"/>
</dbReference>
<name>A0A4R2D3B9_SHIGR</name>
<evidence type="ECO:0000256" key="1">
    <source>
        <dbReference type="SAM" id="SignalP"/>
    </source>
</evidence>
<dbReference type="EMBL" id="SLVX01000001">
    <property type="protein sequence ID" value="TCN48737.1"/>
    <property type="molecule type" value="Genomic_DNA"/>
</dbReference>
<dbReference type="AlphaFoldDB" id="A0A4R2D3B9"/>
<evidence type="ECO:0000313" key="2">
    <source>
        <dbReference type="EMBL" id="TCN48737.1"/>
    </source>
</evidence>
<keyword evidence="3" id="KW-1185">Reference proteome</keyword>
<organism evidence="2 3">
    <name type="scientific">Shinella granuli</name>
    <dbReference type="NCBI Taxonomy" id="323621"/>
    <lineage>
        <taxon>Bacteria</taxon>
        <taxon>Pseudomonadati</taxon>
        <taxon>Pseudomonadota</taxon>
        <taxon>Alphaproteobacteria</taxon>
        <taxon>Hyphomicrobiales</taxon>
        <taxon>Rhizobiaceae</taxon>
        <taxon>Shinella</taxon>
    </lineage>
</organism>
<reference evidence="2 3" key="1">
    <citation type="submission" date="2019-03" db="EMBL/GenBank/DDBJ databases">
        <title>Genomic Encyclopedia of Type Strains, Phase IV (KMG-IV): sequencing the most valuable type-strain genomes for metagenomic binning, comparative biology and taxonomic classification.</title>
        <authorList>
            <person name="Goeker M."/>
        </authorList>
    </citation>
    <scope>NUCLEOTIDE SEQUENCE [LARGE SCALE GENOMIC DNA]</scope>
    <source>
        <strain evidence="2 3">DSM 18401</strain>
    </source>
</reference>
<sequence length="538" mass="58418">MAFVSSIVRAFVAAWLALLLLACPPARAAESYITSPGEAARAVGRVAEALGRTPQVHTIRITEKEVNLVVQGAGTGDVDEWRVRQAPRLLFFEAEIVSGPSARSAPAMVADLASGLFPLDAIPLAKADQVATRAIGYARLEGGGAVQSIEISKRVNLLPTPSYGDIRWAIYVASPRESATVYADAAGTIIGGDLSNTNRARQMDFFRDEDWPKEAALESLASVIGNKPVVRDLTIYPKSVQVKADHPSLPETTVGYSWDISGVTRSPITSPMFPGTSALPGFSIGDVDLSKLTMIRDKAKAAWQNDKSTMSYMMLKLSTDGPGKPELRWVVNLTDLGQPGEMTLFTASGTVELTTDGTVRVANLPDARKPKRNWLDPAMTWQTFGSIGEQFGKNARFAEITVSKDSMSLLAEVPDTPGTMRDYNANDRGITASSMMMPWDAEFRPERLFRMEDLAFFSAEKLGELTARTFTRLQVGTEMAVARYTFSIGQLMSPDGRFMVPSPDGKVTLEIRLEAADGWKGGRITYSSTGEEIDIVMP</sequence>
<proteinExistence type="predicted"/>
<comment type="caution">
    <text evidence="2">The sequence shown here is derived from an EMBL/GenBank/DDBJ whole genome shotgun (WGS) entry which is preliminary data.</text>
</comment>
<feature type="signal peptide" evidence="1">
    <location>
        <begin position="1"/>
        <end position="28"/>
    </location>
</feature>
<feature type="chain" id="PRO_5020531279" evidence="1">
    <location>
        <begin position="29"/>
        <end position="538"/>
    </location>
</feature>
<gene>
    <name evidence="2" type="ORF">EV665_101475</name>
</gene>